<reference evidence="1 2" key="1">
    <citation type="submission" date="2013-08" db="EMBL/GenBank/DDBJ databases">
        <title>Study of Ammonical-Nitrogen removal by Nitrification Denitrification process using lab isolates.</title>
        <authorList>
            <person name="Khardenavis A.A."/>
            <person name="Pal R.R."/>
            <person name="Kapley A."/>
            <person name="Qureshi A."/>
            <person name="Purohit H.J."/>
        </authorList>
    </citation>
    <scope>NUCLEOTIDE SEQUENCE [LARGE SCALE GENOMIC DNA]</scope>
    <source>
        <strain evidence="1 2">EGD-HP18</strain>
    </source>
</reference>
<dbReference type="Proteomes" id="UP000016517">
    <property type="component" value="Unassembled WGS sequence"/>
</dbReference>
<evidence type="ECO:0000313" key="2">
    <source>
        <dbReference type="Proteomes" id="UP000016517"/>
    </source>
</evidence>
<name>A0AAV3JXN1_ACIBA</name>
<organism evidence="1 2">
    <name type="scientific">Acinetobacter baumannii EGD-HP18</name>
    <dbReference type="NCBI Taxonomy" id="1358412"/>
    <lineage>
        <taxon>Bacteria</taxon>
        <taxon>Pseudomonadati</taxon>
        <taxon>Pseudomonadota</taxon>
        <taxon>Gammaproteobacteria</taxon>
        <taxon>Moraxellales</taxon>
        <taxon>Moraxellaceae</taxon>
        <taxon>Acinetobacter</taxon>
        <taxon>Acinetobacter calcoaceticus/baumannii complex</taxon>
    </lineage>
</organism>
<evidence type="ECO:0000313" key="1">
    <source>
        <dbReference type="EMBL" id="ERH68020.1"/>
    </source>
</evidence>
<accession>A0AAV3JXN1</accession>
<dbReference type="EMBL" id="AVST01000085">
    <property type="protein sequence ID" value="ERH68020.1"/>
    <property type="molecule type" value="Genomic_DNA"/>
</dbReference>
<protein>
    <submittedName>
        <fullName evidence="1">Uncharacterized protein</fullName>
    </submittedName>
</protein>
<gene>
    <name evidence="1" type="ORF">N173_19605</name>
</gene>
<sequence>MQLMKLIESDAQKLTNDLKHAFESNNLTNDSIKVDFDACKVYVYELKNGVMSENTRNIDERYLKDARVLVRRHLPAEYRLKPQSELKFENIDDRKRLVIDFESAKSKQLDLKNMSKKAGYQIHLMTDNVPISDNWETEKNSQYGDWYVLPKMAEPFGIFETPDLSDLKI</sequence>
<comment type="caution">
    <text evidence="1">The sequence shown here is derived from an EMBL/GenBank/DDBJ whole genome shotgun (WGS) entry which is preliminary data.</text>
</comment>
<proteinExistence type="predicted"/>
<dbReference type="AlphaFoldDB" id="A0AAV3JXN1"/>